<dbReference type="AlphaFoldDB" id="A0A133V902"/>
<feature type="transmembrane region" description="Helical" evidence="1">
    <location>
        <begin position="351"/>
        <end position="379"/>
    </location>
</feature>
<gene>
    <name evidence="2" type="ORF">AKJ45_03155</name>
</gene>
<evidence type="ECO:0008006" key="4">
    <source>
        <dbReference type="Google" id="ProtNLM"/>
    </source>
</evidence>
<feature type="transmembrane region" description="Helical" evidence="1">
    <location>
        <begin position="172"/>
        <end position="196"/>
    </location>
</feature>
<evidence type="ECO:0000313" key="2">
    <source>
        <dbReference type="EMBL" id="KXB02912.1"/>
    </source>
</evidence>
<feature type="transmembrane region" description="Helical" evidence="1">
    <location>
        <begin position="550"/>
        <end position="572"/>
    </location>
</feature>
<keyword evidence="1" id="KW-0812">Transmembrane</keyword>
<sequence>MKRKRDRGDYRYLTPGLAAFAFLITIFAAFATRAGVLGGVHQFAGGPGAELARLLSGNWILSNITRLLAVGSLMLTSLVTYKYSKEKGFNSRMPTIYLTGMGVISLIAIFDISAFYEIFRELSATIYPSDPFLGSVAVFGGLLGIPVFLTYSFSEGENGKFKIREILEDKYTILLTVGLLFLGTLVILILMGMGAGGVEDQAAFNSRLPYFTIPLALALIICSTRRPFGIRGVGYAIGIAIFAGLVTFGIFQGLGLHGFELGVYAVAVAAPISKIDSLMGRRGKGKLRVAGLLLLIAGILGIILWSSNPESAWPFIESAGLPLRTSMVILSTIALLGGFSAYRRASWRLSLLGALAGIVTFSIWVGAAISLFALLMIALKRREFTRDGFSFSRLRPLMRVSSHHLIHVGLALLLVGFVLSTYMEREDQIETLGMGEEKSALGYDFKLTGSGGRMDDRGMIEEVYAELAISGGGLSKANLSMEWWTGGGIEPHMMKQVAVTSKLKEDIYLIPNAFWTPSDGWKQSMSMSKFRSSDVQAVSFEVRTLPGMNVLWGGMWIMMVSIGMLIATEVISKRETEKRKVKRWEEEYRKEIFG</sequence>
<dbReference type="EMBL" id="LHXZ01000046">
    <property type="protein sequence ID" value="KXB02912.1"/>
    <property type="molecule type" value="Genomic_DNA"/>
</dbReference>
<feature type="transmembrane region" description="Helical" evidence="1">
    <location>
        <begin position="232"/>
        <end position="251"/>
    </location>
</feature>
<proteinExistence type="predicted"/>
<keyword evidence="1" id="KW-1133">Transmembrane helix</keyword>
<evidence type="ECO:0000313" key="3">
    <source>
        <dbReference type="Proteomes" id="UP000070565"/>
    </source>
</evidence>
<organism evidence="2 3">
    <name type="scientific">candidate division MSBL1 archaeon SCGC-AAA261F19</name>
    <dbReference type="NCBI Taxonomy" id="1698275"/>
    <lineage>
        <taxon>Archaea</taxon>
        <taxon>Methanobacteriati</taxon>
        <taxon>Methanobacteriota</taxon>
        <taxon>candidate division MSBL1</taxon>
    </lineage>
</organism>
<feature type="transmembrane region" description="Helical" evidence="1">
    <location>
        <begin position="208"/>
        <end position="225"/>
    </location>
</feature>
<accession>A0A133V902</accession>
<dbReference type="Proteomes" id="UP000070565">
    <property type="component" value="Unassembled WGS sequence"/>
</dbReference>
<feature type="transmembrane region" description="Helical" evidence="1">
    <location>
        <begin position="287"/>
        <end position="305"/>
    </location>
</feature>
<keyword evidence="1" id="KW-0472">Membrane</keyword>
<reference evidence="2 3" key="1">
    <citation type="journal article" date="2016" name="Sci. Rep.">
        <title>Metabolic traits of an uncultured archaeal lineage -MSBL1- from brine pools of the Red Sea.</title>
        <authorList>
            <person name="Mwirichia R."/>
            <person name="Alam I."/>
            <person name="Rashid M."/>
            <person name="Vinu M."/>
            <person name="Ba-Alawi W."/>
            <person name="Anthony Kamau A."/>
            <person name="Kamanda Ngugi D."/>
            <person name="Goker M."/>
            <person name="Klenk H.P."/>
            <person name="Bajic V."/>
            <person name="Stingl U."/>
        </authorList>
    </citation>
    <scope>NUCLEOTIDE SEQUENCE [LARGE SCALE GENOMIC DNA]</scope>
    <source>
        <strain evidence="2">SCGC-AAA261F19</strain>
    </source>
</reference>
<comment type="caution">
    <text evidence="2">The sequence shown here is derived from an EMBL/GenBank/DDBJ whole genome shotgun (WGS) entry which is preliminary data.</text>
</comment>
<protein>
    <recommendedName>
        <fullName evidence="4">Cytochrome c-type biogenesis protein CcmF C-terminal domain-containing protein</fullName>
    </recommendedName>
</protein>
<feature type="transmembrane region" description="Helical" evidence="1">
    <location>
        <begin position="400"/>
        <end position="423"/>
    </location>
</feature>
<feature type="transmembrane region" description="Helical" evidence="1">
    <location>
        <begin position="131"/>
        <end position="151"/>
    </location>
</feature>
<feature type="transmembrane region" description="Helical" evidence="1">
    <location>
        <begin position="96"/>
        <end position="119"/>
    </location>
</feature>
<name>A0A133V902_9EURY</name>
<feature type="transmembrane region" description="Helical" evidence="1">
    <location>
        <begin position="64"/>
        <end position="84"/>
    </location>
</feature>
<evidence type="ECO:0000256" key="1">
    <source>
        <dbReference type="SAM" id="Phobius"/>
    </source>
</evidence>
<feature type="transmembrane region" description="Helical" evidence="1">
    <location>
        <begin position="12"/>
        <end position="31"/>
    </location>
</feature>
<keyword evidence="3" id="KW-1185">Reference proteome</keyword>